<keyword evidence="6" id="KW-1185">Reference proteome</keyword>
<evidence type="ECO:0000256" key="1">
    <source>
        <dbReference type="ARBA" id="ARBA00007730"/>
    </source>
</evidence>
<comment type="similarity">
    <text evidence="1">Belongs to the aspartyl/asparaginyl beta-hydroxylase family.</text>
</comment>
<accession>A0A7W7XG08</accession>
<feature type="domain" description="Aspartyl/asparaginy/proline hydroxylase" evidence="4">
    <location>
        <begin position="77"/>
        <end position="226"/>
    </location>
</feature>
<reference evidence="5 6" key="1">
    <citation type="submission" date="2020-08" db="EMBL/GenBank/DDBJ databases">
        <title>Genomic Encyclopedia of Type Strains, Phase III (KMG-III): the genomes of soil and plant-associated and newly described type strains.</title>
        <authorList>
            <person name="Whitman W."/>
        </authorList>
    </citation>
    <scope>NUCLEOTIDE SEQUENCE [LARGE SCALE GENOMIC DNA]</scope>
    <source>
        <strain evidence="5 6">SFB5A</strain>
    </source>
</reference>
<dbReference type="InterPro" id="IPR007803">
    <property type="entry name" value="Asp/Arg/Pro-Hydrxlase"/>
</dbReference>
<proteinExistence type="inferred from homology"/>
<evidence type="ECO:0000256" key="2">
    <source>
        <dbReference type="ARBA" id="ARBA00022964"/>
    </source>
</evidence>
<keyword evidence="3 5" id="KW-0560">Oxidoreductase</keyword>
<comment type="caution">
    <text evidence="5">The sequence shown here is derived from an EMBL/GenBank/DDBJ whole genome shotgun (WGS) entry which is preliminary data.</text>
</comment>
<dbReference type="Gene3D" id="2.60.120.330">
    <property type="entry name" value="B-lactam Antibiotic, Isopenicillin N Synthase, Chain"/>
    <property type="match status" value="1"/>
</dbReference>
<evidence type="ECO:0000313" key="6">
    <source>
        <dbReference type="Proteomes" id="UP000582643"/>
    </source>
</evidence>
<dbReference type="RefSeq" id="WP_116160491.1">
    <property type="nucleotide sequence ID" value="NZ_JACHJY010000011.1"/>
</dbReference>
<dbReference type="InterPro" id="IPR027443">
    <property type="entry name" value="IPNS-like_sf"/>
</dbReference>
<dbReference type="PANTHER" id="PTHR46332">
    <property type="entry name" value="ASPARTATE BETA-HYDROXYLASE DOMAIN-CONTAINING PROTEIN 2"/>
    <property type="match status" value="1"/>
</dbReference>
<organism evidence="5 6">
    <name type="scientific">Streptomyces nymphaeiformis</name>
    <dbReference type="NCBI Taxonomy" id="2663842"/>
    <lineage>
        <taxon>Bacteria</taxon>
        <taxon>Bacillati</taxon>
        <taxon>Actinomycetota</taxon>
        <taxon>Actinomycetes</taxon>
        <taxon>Kitasatosporales</taxon>
        <taxon>Streptomycetaceae</taxon>
        <taxon>Streptomyces</taxon>
    </lineage>
</organism>
<dbReference type="SUPFAM" id="SSF51197">
    <property type="entry name" value="Clavaminate synthase-like"/>
    <property type="match status" value="1"/>
</dbReference>
<dbReference type="EMBL" id="JACHJY010000011">
    <property type="protein sequence ID" value="MBB4985951.1"/>
    <property type="molecule type" value="Genomic_DNA"/>
</dbReference>
<dbReference type="Proteomes" id="UP000582643">
    <property type="component" value="Unassembled WGS sequence"/>
</dbReference>
<dbReference type="AlphaFoldDB" id="A0A7W7XG08"/>
<dbReference type="Pfam" id="PF05118">
    <property type="entry name" value="Asp_Arg_Hydrox"/>
    <property type="match status" value="1"/>
</dbReference>
<evidence type="ECO:0000259" key="4">
    <source>
        <dbReference type="Pfam" id="PF05118"/>
    </source>
</evidence>
<evidence type="ECO:0000313" key="5">
    <source>
        <dbReference type="EMBL" id="MBB4985951.1"/>
    </source>
</evidence>
<keyword evidence="2" id="KW-0223">Dioxygenase</keyword>
<dbReference type="InterPro" id="IPR051821">
    <property type="entry name" value="Asp/Asn_beta-hydroxylase"/>
</dbReference>
<dbReference type="GO" id="GO:0016020">
    <property type="term" value="C:membrane"/>
    <property type="evidence" value="ECO:0007669"/>
    <property type="project" value="TreeGrafter"/>
</dbReference>
<dbReference type="GO" id="GO:0062101">
    <property type="term" value="F:peptidyl-aspartic acid 3-dioxygenase activity"/>
    <property type="evidence" value="ECO:0007669"/>
    <property type="project" value="UniProtKB-EC"/>
</dbReference>
<gene>
    <name evidence="5" type="ORF">GGE06_006913</name>
</gene>
<dbReference type="PANTHER" id="PTHR46332:SF5">
    <property type="entry name" value="ASPARTATE BETA-HYDROXYLASE DOMAIN CONTAINING 2"/>
    <property type="match status" value="1"/>
</dbReference>
<name>A0A7W7XG08_9ACTN</name>
<protein>
    <submittedName>
        <fullName evidence="5">Aspartate beta-hydroxylase</fullName>
        <ecNumber evidence="5">1.14.11.16</ecNumber>
    </submittedName>
</protein>
<sequence>MEELWITEGPREFDRWLAQGTVDPAQVERIREGLEITAEGRVAEVGGLQTPEIYFPGLTARPWWSREDFPWLDELEAAAPAILEELQALGGNLDGAVSHPTGLAEDGKWRALYLSCIGRPYAKNVSAFPNTLRTLSAIHGATDSGMTYFSTIMGGTHIRPHSGFSNAHLRCHLSLVATEGSRIRVASEARAWQQGKAFVFDDSYDHEVWNEGEERRTVLLFDFWHPDLTPPEIEALTHMMGVWRRMYARHFWAHQMDASSPGPTSLAA</sequence>
<evidence type="ECO:0000256" key="3">
    <source>
        <dbReference type="ARBA" id="ARBA00023002"/>
    </source>
</evidence>
<dbReference type="EC" id="1.14.11.16" evidence="5"/>